<organism evidence="1 2">
    <name type="scientific">Vibrio cholerae</name>
    <dbReference type="NCBI Taxonomy" id="666"/>
    <lineage>
        <taxon>Bacteria</taxon>
        <taxon>Pseudomonadati</taxon>
        <taxon>Pseudomonadota</taxon>
        <taxon>Gammaproteobacteria</taxon>
        <taxon>Vibrionales</taxon>
        <taxon>Vibrionaceae</taxon>
        <taxon>Vibrio</taxon>
    </lineage>
</organism>
<evidence type="ECO:0000313" key="2">
    <source>
        <dbReference type="Proteomes" id="UP000041770"/>
    </source>
</evidence>
<reference evidence="1 2" key="1">
    <citation type="submission" date="2015-07" db="EMBL/GenBank/DDBJ databases">
        <authorList>
            <consortium name="Pathogen Informatics"/>
        </authorList>
    </citation>
    <scope>NUCLEOTIDE SEQUENCE [LARGE SCALE GENOMIC DNA]</scope>
    <source>
        <strain evidence="1 2">A316</strain>
    </source>
</reference>
<dbReference type="EMBL" id="CWQY01000028">
    <property type="protein sequence ID" value="CSD11241.1"/>
    <property type="molecule type" value="Genomic_DNA"/>
</dbReference>
<proteinExistence type="predicted"/>
<accession>A0A656AFB4</accession>
<gene>
    <name evidence="1" type="ORF">ERS013200_03207</name>
</gene>
<evidence type="ECO:0000313" key="1">
    <source>
        <dbReference type="EMBL" id="CSD11241.1"/>
    </source>
</evidence>
<dbReference type="Proteomes" id="UP000041770">
    <property type="component" value="Unassembled WGS sequence"/>
</dbReference>
<protein>
    <submittedName>
        <fullName evidence="1">Uncharacterized protein</fullName>
    </submittedName>
</protein>
<name>A0A656AFB4_VIBCL</name>
<dbReference type="AlphaFoldDB" id="A0A656AFB4"/>
<sequence>MYEIASRRNSASTVASSCWHCWLLAYSLPAKRFSRISVKRSALMVRPNSL</sequence>